<evidence type="ECO:0000256" key="5">
    <source>
        <dbReference type="ARBA" id="ARBA00022840"/>
    </source>
</evidence>
<evidence type="ECO:0000256" key="6">
    <source>
        <dbReference type="ARBA" id="ARBA00022989"/>
    </source>
</evidence>
<dbReference type="InterPro" id="IPR011527">
    <property type="entry name" value="ABC1_TM_dom"/>
</dbReference>
<dbReference type="Gene3D" id="1.20.1560.10">
    <property type="entry name" value="ABC transporter type 1, transmembrane domain"/>
    <property type="match status" value="1"/>
</dbReference>
<organism evidence="11 12">
    <name type="scientific">Methylobacterium brachiatum</name>
    <dbReference type="NCBI Taxonomy" id="269660"/>
    <lineage>
        <taxon>Bacteria</taxon>
        <taxon>Pseudomonadati</taxon>
        <taxon>Pseudomonadota</taxon>
        <taxon>Alphaproteobacteria</taxon>
        <taxon>Hyphomicrobiales</taxon>
        <taxon>Methylobacteriaceae</taxon>
        <taxon>Methylobacterium</taxon>
    </lineage>
</organism>
<keyword evidence="7 8" id="KW-0472">Membrane</keyword>
<keyword evidence="6 8" id="KW-1133">Transmembrane helix</keyword>
<protein>
    <submittedName>
        <fullName evidence="11">ABC-type bacteriocin/lantibiotic exporter with double-glycine peptidase domain</fullName>
    </submittedName>
</protein>
<dbReference type="GO" id="GO:0034040">
    <property type="term" value="F:ATPase-coupled lipid transmembrane transporter activity"/>
    <property type="evidence" value="ECO:0007669"/>
    <property type="project" value="TreeGrafter"/>
</dbReference>
<keyword evidence="3 8" id="KW-0812">Transmembrane</keyword>
<dbReference type="SMART" id="SM00382">
    <property type="entry name" value="AAA"/>
    <property type="match status" value="1"/>
</dbReference>
<evidence type="ECO:0000256" key="7">
    <source>
        <dbReference type="ARBA" id="ARBA00023136"/>
    </source>
</evidence>
<dbReference type="PROSITE" id="PS50893">
    <property type="entry name" value="ABC_TRANSPORTER_2"/>
    <property type="match status" value="1"/>
</dbReference>
<name>A0AAJ1TM91_9HYPH</name>
<dbReference type="PANTHER" id="PTHR24221:SF654">
    <property type="entry name" value="ATP-BINDING CASSETTE SUB-FAMILY B MEMBER 6"/>
    <property type="match status" value="1"/>
</dbReference>
<dbReference type="RefSeq" id="WP_230365120.1">
    <property type="nucleotide sequence ID" value="NZ_JAJALK010000001.1"/>
</dbReference>
<feature type="transmembrane region" description="Helical" evidence="8">
    <location>
        <begin position="61"/>
        <end position="81"/>
    </location>
</feature>
<gene>
    <name evidence="11" type="ORF">QO001_000142</name>
</gene>
<dbReference type="InterPro" id="IPR039421">
    <property type="entry name" value="Type_1_exporter"/>
</dbReference>
<dbReference type="Gene3D" id="3.40.50.300">
    <property type="entry name" value="P-loop containing nucleotide triphosphate hydrolases"/>
    <property type="match status" value="1"/>
</dbReference>
<feature type="transmembrane region" description="Helical" evidence="8">
    <location>
        <begin position="24"/>
        <end position="41"/>
    </location>
</feature>
<dbReference type="GO" id="GO:0005524">
    <property type="term" value="F:ATP binding"/>
    <property type="evidence" value="ECO:0007669"/>
    <property type="project" value="UniProtKB-KW"/>
</dbReference>
<evidence type="ECO:0000256" key="8">
    <source>
        <dbReference type="SAM" id="Phobius"/>
    </source>
</evidence>
<evidence type="ECO:0000256" key="3">
    <source>
        <dbReference type="ARBA" id="ARBA00022692"/>
    </source>
</evidence>
<evidence type="ECO:0000313" key="12">
    <source>
        <dbReference type="Proteomes" id="UP001223420"/>
    </source>
</evidence>
<reference evidence="11" key="1">
    <citation type="submission" date="2023-07" db="EMBL/GenBank/DDBJ databases">
        <title>Genomic Encyclopedia of Type Strains, Phase IV (KMG-IV): sequencing the most valuable type-strain genomes for metagenomic binning, comparative biology and taxonomic classification.</title>
        <authorList>
            <person name="Goeker M."/>
        </authorList>
    </citation>
    <scope>NUCLEOTIDE SEQUENCE</scope>
    <source>
        <strain evidence="11">DSM 19569</strain>
    </source>
</reference>
<dbReference type="GO" id="GO:0016887">
    <property type="term" value="F:ATP hydrolysis activity"/>
    <property type="evidence" value="ECO:0007669"/>
    <property type="project" value="InterPro"/>
</dbReference>
<dbReference type="PANTHER" id="PTHR24221">
    <property type="entry name" value="ATP-BINDING CASSETTE SUB-FAMILY B"/>
    <property type="match status" value="1"/>
</dbReference>
<dbReference type="InterPro" id="IPR017871">
    <property type="entry name" value="ABC_transporter-like_CS"/>
</dbReference>
<dbReference type="InterPro" id="IPR003593">
    <property type="entry name" value="AAA+_ATPase"/>
</dbReference>
<dbReference type="InterPro" id="IPR003439">
    <property type="entry name" value="ABC_transporter-like_ATP-bd"/>
</dbReference>
<dbReference type="SUPFAM" id="SSF52540">
    <property type="entry name" value="P-loop containing nucleoside triphosphate hydrolases"/>
    <property type="match status" value="1"/>
</dbReference>
<feature type="transmembrane region" description="Helical" evidence="8">
    <location>
        <begin position="138"/>
        <end position="158"/>
    </location>
</feature>
<evidence type="ECO:0000259" key="9">
    <source>
        <dbReference type="PROSITE" id="PS50893"/>
    </source>
</evidence>
<accession>A0AAJ1TM91</accession>
<dbReference type="InterPro" id="IPR027417">
    <property type="entry name" value="P-loop_NTPase"/>
</dbReference>
<dbReference type="PROSITE" id="PS50929">
    <property type="entry name" value="ABC_TM1F"/>
    <property type="match status" value="1"/>
</dbReference>
<keyword evidence="4" id="KW-0547">Nucleotide-binding</keyword>
<dbReference type="GO" id="GO:0140359">
    <property type="term" value="F:ABC-type transporter activity"/>
    <property type="evidence" value="ECO:0007669"/>
    <property type="project" value="InterPro"/>
</dbReference>
<comment type="similarity">
    <text evidence="2">Belongs to the ABC transporter superfamily.</text>
</comment>
<feature type="transmembrane region" description="Helical" evidence="8">
    <location>
        <begin position="164"/>
        <end position="185"/>
    </location>
</feature>
<dbReference type="Pfam" id="PF00005">
    <property type="entry name" value="ABC_tran"/>
    <property type="match status" value="1"/>
</dbReference>
<dbReference type="InterPro" id="IPR036640">
    <property type="entry name" value="ABC1_TM_sf"/>
</dbReference>
<keyword evidence="5" id="KW-0067">ATP-binding</keyword>
<evidence type="ECO:0000313" key="11">
    <source>
        <dbReference type="EMBL" id="MDQ0541234.1"/>
    </source>
</evidence>
<evidence type="ECO:0000256" key="1">
    <source>
        <dbReference type="ARBA" id="ARBA00004651"/>
    </source>
</evidence>
<dbReference type="PROSITE" id="PS00211">
    <property type="entry name" value="ABC_TRANSPORTER_1"/>
    <property type="match status" value="1"/>
</dbReference>
<dbReference type="AlphaFoldDB" id="A0AAJ1TM91"/>
<feature type="transmembrane region" description="Helical" evidence="8">
    <location>
        <begin position="252"/>
        <end position="270"/>
    </location>
</feature>
<dbReference type="Pfam" id="PF00664">
    <property type="entry name" value="ABC_membrane"/>
    <property type="match status" value="1"/>
</dbReference>
<proteinExistence type="inferred from homology"/>
<dbReference type="GO" id="GO:0005886">
    <property type="term" value="C:plasma membrane"/>
    <property type="evidence" value="ECO:0007669"/>
    <property type="project" value="UniProtKB-SubCell"/>
</dbReference>
<feature type="domain" description="ABC transporter" evidence="9">
    <location>
        <begin position="338"/>
        <end position="571"/>
    </location>
</feature>
<evidence type="ECO:0000256" key="4">
    <source>
        <dbReference type="ARBA" id="ARBA00022741"/>
    </source>
</evidence>
<sequence>MRADRSSFGWRWLGRSLALRRGQVARLLLAIAAGYGVGLVFPVATQRIVDAIVAGRADLPLLGLAVLALLSIGAEVALTAFRGRLIIELAVHLDRRMSRRVFAHLLRVRIDGANFKSGEVLNHFQQVTKIRDFVLHQIPNSVIDAGGALVAFGLVFYYDLAVGLALAAAAPVIVVIASNQISGIWKSAKAYYQAVSVRDGTLAETVNGLPTVKALALEGPRMRRWNAVIASVLGELSAVMDLQRRYGLRSQAVSRAVTLLVIGVGCWRIYGGHLTVGEFLAIQVVSARITGPLLSSADILRMAQEVNVAIREIGSFLDLPRERASRHPPLRRLGRGGIRLDGVSLTYPGTARPALQDLSTVLPERGIVAIVGRNGSGKSTLLRILLGLQRDYSGRVEIGGADLRDYDPRWLRGRIGTVDQDTMLFSGSLRENLAGQRPDAASIEAALRFAGLGALVETLPQGLDTALGEGGRTLSGGQRQRLSIARAVVRNPPVALLDEPTAFLDPEAALALERNLTAWGRDRLLILVTHHLAAARQADRILILDGGRLLGDGRHDDLLREVPLYAALWEDYTRSMAQPAGREAEAVS</sequence>
<evidence type="ECO:0000259" key="10">
    <source>
        <dbReference type="PROSITE" id="PS50929"/>
    </source>
</evidence>
<dbReference type="EMBL" id="JAUSWL010000001">
    <property type="protein sequence ID" value="MDQ0541234.1"/>
    <property type="molecule type" value="Genomic_DNA"/>
</dbReference>
<dbReference type="Proteomes" id="UP001223420">
    <property type="component" value="Unassembled WGS sequence"/>
</dbReference>
<comment type="caution">
    <text evidence="11">The sequence shown here is derived from an EMBL/GenBank/DDBJ whole genome shotgun (WGS) entry which is preliminary data.</text>
</comment>
<feature type="domain" description="ABC transmembrane type-1" evidence="10">
    <location>
        <begin position="27"/>
        <end position="305"/>
    </location>
</feature>
<dbReference type="SUPFAM" id="SSF90123">
    <property type="entry name" value="ABC transporter transmembrane region"/>
    <property type="match status" value="1"/>
</dbReference>
<evidence type="ECO:0000256" key="2">
    <source>
        <dbReference type="ARBA" id="ARBA00005417"/>
    </source>
</evidence>
<comment type="subcellular location">
    <subcellularLocation>
        <location evidence="1">Cell membrane</location>
        <topology evidence="1">Multi-pass membrane protein</topology>
    </subcellularLocation>
</comment>